<feature type="transmembrane region" description="Helical" evidence="6">
    <location>
        <begin position="432"/>
        <end position="453"/>
    </location>
</feature>
<dbReference type="Gene3D" id="1.20.1250.20">
    <property type="entry name" value="MFS general substrate transporter like domains"/>
    <property type="match status" value="2"/>
</dbReference>
<comment type="subcellular location">
    <subcellularLocation>
        <location evidence="1">Membrane</location>
        <topology evidence="1">Multi-pass membrane protein</topology>
    </subcellularLocation>
</comment>
<dbReference type="Pfam" id="PF07690">
    <property type="entry name" value="MFS_1"/>
    <property type="match status" value="1"/>
</dbReference>
<keyword evidence="5 6" id="KW-0472">Membrane</keyword>
<dbReference type="PANTHER" id="PTHR43791:SF36">
    <property type="entry name" value="TRANSPORTER, PUTATIVE (AFU_ORTHOLOGUE AFUA_6G08340)-RELATED"/>
    <property type="match status" value="1"/>
</dbReference>
<gene>
    <name evidence="7" type="ORF">B9Z65_308</name>
</gene>
<evidence type="ECO:0000313" key="8">
    <source>
        <dbReference type="Proteomes" id="UP000243723"/>
    </source>
</evidence>
<evidence type="ECO:0000256" key="3">
    <source>
        <dbReference type="ARBA" id="ARBA00022692"/>
    </source>
</evidence>
<name>A0A2P7ZQ82_9PEZI</name>
<dbReference type="GO" id="GO:0016020">
    <property type="term" value="C:membrane"/>
    <property type="evidence" value="ECO:0007669"/>
    <property type="project" value="UniProtKB-SubCell"/>
</dbReference>
<evidence type="ECO:0000256" key="6">
    <source>
        <dbReference type="SAM" id="Phobius"/>
    </source>
</evidence>
<dbReference type="GO" id="GO:0022857">
    <property type="term" value="F:transmembrane transporter activity"/>
    <property type="evidence" value="ECO:0007669"/>
    <property type="project" value="InterPro"/>
</dbReference>
<feature type="transmembrane region" description="Helical" evidence="6">
    <location>
        <begin position="142"/>
        <end position="162"/>
    </location>
</feature>
<dbReference type="SUPFAM" id="SSF103473">
    <property type="entry name" value="MFS general substrate transporter"/>
    <property type="match status" value="1"/>
</dbReference>
<evidence type="ECO:0000313" key="7">
    <source>
        <dbReference type="EMBL" id="PSK50364.1"/>
    </source>
</evidence>
<feature type="transmembrane region" description="Helical" evidence="6">
    <location>
        <begin position="399"/>
        <end position="420"/>
    </location>
</feature>
<feature type="transmembrane region" description="Helical" evidence="6">
    <location>
        <begin position="341"/>
        <end position="359"/>
    </location>
</feature>
<accession>A0A2P7ZQ82</accession>
<comment type="caution">
    <text evidence="7">The sequence shown here is derived from an EMBL/GenBank/DDBJ whole genome shotgun (WGS) entry which is preliminary data.</text>
</comment>
<dbReference type="Proteomes" id="UP000243723">
    <property type="component" value="Unassembled WGS sequence"/>
</dbReference>
<feature type="transmembrane region" description="Helical" evidence="6">
    <location>
        <begin position="365"/>
        <end position="387"/>
    </location>
</feature>
<dbReference type="OrthoDB" id="2985014at2759"/>
<protein>
    <submittedName>
        <fullName evidence="7">High-affinity nicotinic acid transporter</fullName>
    </submittedName>
</protein>
<dbReference type="InterPro" id="IPR011701">
    <property type="entry name" value="MFS"/>
</dbReference>
<feature type="transmembrane region" description="Helical" evidence="6">
    <location>
        <begin position="205"/>
        <end position="225"/>
    </location>
</feature>
<dbReference type="AlphaFoldDB" id="A0A2P7ZQ82"/>
<dbReference type="FunFam" id="1.20.1250.20:FF:000018">
    <property type="entry name" value="MFS transporter permease"/>
    <property type="match status" value="1"/>
</dbReference>
<reference evidence="7 8" key="1">
    <citation type="submission" date="2017-05" db="EMBL/GenBank/DDBJ databases">
        <title>Draft genome sequence of Elsinoe australis.</title>
        <authorList>
            <person name="Cheng Q."/>
        </authorList>
    </citation>
    <scope>NUCLEOTIDE SEQUENCE [LARGE SCALE GENOMIC DNA]</scope>
    <source>
        <strain evidence="7 8">NL1</strain>
    </source>
</reference>
<keyword evidence="4 6" id="KW-1133">Transmembrane helix</keyword>
<feature type="transmembrane region" description="Helical" evidence="6">
    <location>
        <begin position="114"/>
        <end position="136"/>
    </location>
</feature>
<sequence>MEQEKSDLEAIERVEEHKISPASGKSEFIPPTAEEEAQVIRKIDYNVLPLTFVLYSLSVLDRSNLGNARLAGLQEDVGLVGNQYAWLGTVFYISYILFQWTIMGWKQFKPHRWAAIVVFLWGFDATIQATVFNWGGLMACRFFLGIFEAAFGPGVPLYFTFLYPREKVGFRHGIFISGAAMANAYGSALAYGISQIKGSVAPWKILFIIEGIPTCLLAIVTWYFLPDDPDGCRFLDQRQKDVAKYLISKGQKSDSKDHKSGLRINELGEAFRDPKAYIPGLMYFSCNVSFASLPLFVPTIIHEMGAFTSIQSNGLSAPPYLLCFFVIIALTYFSDHFKMRGPFCGFAALISAIGFIVLATTDGVASRYIGVFLAVQIFASVALLLAWTANMHASESRKAGGYTILATIGQCGPLLGTNMFPDDEKPVFRKGMWVSASFSLLVVVLSVLLSLWLRHENQKLDRQGVTAPRSNAAVDEDTGEEKEYRYQW</sequence>
<keyword evidence="2" id="KW-0813">Transport</keyword>
<evidence type="ECO:0000256" key="4">
    <source>
        <dbReference type="ARBA" id="ARBA00022989"/>
    </source>
</evidence>
<feature type="transmembrane region" description="Helical" evidence="6">
    <location>
        <begin position="84"/>
        <end position="102"/>
    </location>
</feature>
<feature type="transmembrane region" description="Helical" evidence="6">
    <location>
        <begin position="174"/>
        <end position="193"/>
    </location>
</feature>
<feature type="transmembrane region" description="Helical" evidence="6">
    <location>
        <begin position="317"/>
        <end position="334"/>
    </location>
</feature>
<keyword evidence="3 6" id="KW-0812">Transmembrane</keyword>
<keyword evidence="8" id="KW-1185">Reference proteome</keyword>
<dbReference type="PANTHER" id="PTHR43791">
    <property type="entry name" value="PERMEASE-RELATED"/>
    <property type="match status" value="1"/>
</dbReference>
<dbReference type="FunFam" id="1.20.1250.20:FF:000013">
    <property type="entry name" value="MFS general substrate transporter"/>
    <property type="match status" value="1"/>
</dbReference>
<organism evidence="7 8">
    <name type="scientific">Elsinoe australis</name>
    <dbReference type="NCBI Taxonomy" id="40998"/>
    <lineage>
        <taxon>Eukaryota</taxon>
        <taxon>Fungi</taxon>
        <taxon>Dikarya</taxon>
        <taxon>Ascomycota</taxon>
        <taxon>Pezizomycotina</taxon>
        <taxon>Dothideomycetes</taxon>
        <taxon>Dothideomycetidae</taxon>
        <taxon>Myriangiales</taxon>
        <taxon>Elsinoaceae</taxon>
        <taxon>Elsinoe</taxon>
    </lineage>
</organism>
<dbReference type="InterPro" id="IPR036259">
    <property type="entry name" value="MFS_trans_sf"/>
</dbReference>
<evidence type="ECO:0000256" key="1">
    <source>
        <dbReference type="ARBA" id="ARBA00004141"/>
    </source>
</evidence>
<evidence type="ECO:0000256" key="2">
    <source>
        <dbReference type="ARBA" id="ARBA00022448"/>
    </source>
</evidence>
<proteinExistence type="predicted"/>
<evidence type="ECO:0000256" key="5">
    <source>
        <dbReference type="ARBA" id="ARBA00023136"/>
    </source>
</evidence>
<dbReference type="EMBL" id="NHZQ01000138">
    <property type="protein sequence ID" value="PSK50364.1"/>
    <property type="molecule type" value="Genomic_DNA"/>
</dbReference>